<dbReference type="PROSITE" id="PS50893">
    <property type="entry name" value="ABC_TRANSPORTER_2"/>
    <property type="match status" value="1"/>
</dbReference>
<sequence>MDPTHYTLEIDSILLDFGRRRLLSDIYIKCGQGQITTLIGRNGSGKSCLMQIIMGELNPLSKSVRINHKSIQAAHPAINYLPQSHFVPGHLRVMDVFADHQISEADFEADFPDLTTIIQQRFNKLSGGLKRLVEVYALIKSAAAFSLLDEPFTQIMPVHMEKIKPLIKAQKHKGFLITDHLYRDVLEIADTSYLLQNGKTWPVKSLEDLQSRGYIPQL</sequence>
<keyword evidence="5" id="KW-1185">Reference proteome</keyword>
<organism evidence="4 5">
    <name type="scientific">Arachidicoccus ginsenosidivorans</name>
    <dbReference type="NCBI Taxonomy" id="496057"/>
    <lineage>
        <taxon>Bacteria</taxon>
        <taxon>Pseudomonadati</taxon>
        <taxon>Bacteroidota</taxon>
        <taxon>Chitinophagia</taxon>
        <taxon>Chitinophagales</taxon>
        <taxon>Chitinophagaceae</taxon>
        <taxon>Arachidicoccus</taxon>
    </lineage>
</organism>
<dbReference type="RefSeq" id="WP_146786229.1">
    <property type="nucleotide sequence ID" value="NZ_CP042434.1"/>
</dbReference>
<dbReference type="Gene3D" id="3.40.50.300">
    <property type="entry name" value="P-loop containing nucleotide triphosphate hydrolases"/>
    <property type="match status" value="1"/>
</dbReference>
<dbReference type="PANTHER" id="PTHR43158:SF2">
    <property type="entry name" value="SKFA PEPTIDE EXPORT ATP-BINDING PROTEIN SKFE"/>
    <property type="match status" value="1"/>
</dbReference>
<dbReference type="PANTHER" id="PTHR43158">
    <property type="entry name" value="SKFA PEPTIDE EXPORT ATP-BINDING PROTEIN SKFE"/>
    <property type="match status" value="1"/>
</dbReference>
<dbReference type="Pfam" id="PF00005">
    <property type="entry name" value="ABC_tran"/>
    <property type="match status" value="1"/>
</dbReference>
<name>A0A5B8VQP5_9BACT</name>
<dbReference type="GO" id="GO:0005524">
    <property type="term" value="F:ATP binding"/>
    <property type="evidence" value="ECO:0007669"/>
    <property type="project" value="UniProtKB-KW"/>
</dbReference>
<evidence type="ECO:0000259" key="3">
    <source>
        <dbReference type="PROSITE" id="PS50893"/>
    </source>
</evidence>
<dbReference type="EMBL" id="CP042434">
    <property type="protein sequence ID" value="QEC73573.1"/>
    <property type="molecule type" value="Genomic_DNA"/>
</dbReference>
<evidence type="ECO:0000256" key="1">
    <source>
        <dbReference type="ARBA" id="ARBA00022741"/>
    </source>
</evidence>
<accession>A0A5B8VQP5</accession>
<keyword evidence="1" id="KW-0547">Nucleotide-binding</keyword>
<dbReference type="SUPFAM" id="SSF52540">
    <property type="entry name" value="P-loop containing nucleoside triphosphate hydrolases"/>
    <property type="match status" value="1"/>
</dbReference>
<evidence type="ECO:0000313" key="4">
    <source>
        <dbReference type="EMBL" id="QEC73573.1"/>
    </source>
</evidence>
<reference evidence="4 5" key="1">
    <citation type="journal article" date="2017" name="Int. J. Syst. Evol. Microbiol.">
        <title>Arachidicoccus ginsenosidivorans sp. nov., with ginsenoside-converting activity isolated from ginseng cultivating soil.</title>
        <authorList>
            <person name="Siddiqi M.Z."/>
            <person name="Aslam Z."/>
            <person name="Im W.T."/>
        </authorList>
    </citation>
    <scope>NUCLEOTIDE SEQUENCE [LARGE SCALE GENOMIC DNA]</scope>
    <source>
        <strain evidence="4 5">Gsoil 809</strain>
    </source>
</reference>
<keyword evidence="2 4" id="KW-0067">ATP-binding</keyword>
<evidence type="ECO:0000313" key="5">
    <source>
        <dbReference type="Proteomes" id="UP000321291"/>
    </source>
</evidence>
<dbReference type="KEGG" id="agi:FSB73_19805"/>
<protein>
    <submittedName>
        <fullName evidence="4">ATP-binding cassette domain-containing protein</fullName>
    </submittedName>
</protein>
<feature type="domain" description="ABC transporter" evidence="3">
    <location>
        <begin position="8"/>
        <end position="218"/>
    </location>
</feature>
<evidence type="ECO:0000256" key="2">
    <source>
        <dbReference type="ARBA" id="ARBA00022840"/>
    </source>
</evidence>
<proteinExistence type="predicted"/>
<dbReference type="Proteomes" id="UP000321291">
    <property type="component" value="Chromosome"/>
</dbReference>
<dbReference type="InterPro" id="IPR027417">
    <property type="entry name" value="P-loop_NTPase"/>
</dbReference>
<dbReference type="AlphaFoldDB" id="A0A5B8VQP5"/>
<dbReference type="GO" id="GO:0016887">
    <property type="term" value="F:ATP hydrolysis activity"/>
    <property type="evidence" value="ECO:0007669"/>
    <property type="project" value="InterPro"/>
</dbReference>
<dbReference type="OrthoDB" id="9801987at2"/>
<dbReference type="InterPro" id="IPR003439">
    <property type="entry name" value="ABC_transporter-like_ATP-bd"/>
</dbReference>
<gene>
    <name evidence="4" type="ORF">FSB73_19805</name>
</gene>